<dbReference type="GO" id="GO:0000271">
    <property type="term" value="P:polysaccharide biosynthetic process"/>
    <property type="evidence" value="ECO:0007669"/>
    <property type="project" value="UniProtKB-KW"/>
</dbReference>
<dbReference type="GO" id="GO:0016780">
    <property type="term" value="F:phosphotransferase activity, for other substituted phosphate groups"/>
    <property type="evidence" value="ECO:0007669"/>
    <property type="project" value="TreeGrafter"/>
</dbReference>
<evidence type="ECO:0000259" key="4">
    <source>
        <dbReference type="Pfam" id="PF02397"/>
    </source>
</evidence>
<evidence type="ECO:0000256" key="2">
    <source>
        <dbReference type="ARBA" id="ARBA00023169"/>
    </source>
</evidence>
<dbReference type="AlphaFoldDB" id="A0A7W6C2J5"/>
<keyword evidence="6" id="KW-1185">Reference proteome</keyword>
<gene>
    <name evidence="5" type="ORF">GGQ73_000515</name>
</gene>
<evidence type="ECO:0000256" key="1">
    <source>
        <dbReference type="ARBA" id="ARBA00006464"/>
    </source>
</evidence>
<keyword evidence="3" id="KW-0472">Membrane</keyword>
<dbReference type="RefSeq" id="WP_210290008.1">
    <property type="nucleotide sequence ID" value="NZ_JACIDV010000001.1"/>
</dbReference>
<comment type="similarity">
    <text evidence="1">Belongs to the bacterial sugar transferase family.</text>
</comment>
<accession>A0A7W6C2J5</accession>
<proteinExistence type="inferred from homology"/>
<dbReference type="Pfam" id="PF02397">
    <property type="entry name" value="Bac_transf"/>
    <property type="match status" value="1"/>
</dbReference>
<keyword evidence="3" id="KW-1133">Transmembrane helix</keyword>
<comment type="caution">
    <text evidence="5">The sequence shown here is derived from an EMBL/GenBank/DDBJ whole genome shotgun (WGS) entry which is preliminary data.</text>
</comment>
<reference evidence="5 6" key="1">
    <citation type="submission" date="2020-08" db="EMBL/GenBank/DDBJ databases">
        <title>Genomic Encyclopedia of Type Strains, Phase IV (KMG-IV): sequencing the most valuable type-strain genomes for metagenomic binning, comparative biology and taxonomic classification.</title>
        <authorList>
            <person name="Goeker M."/>
        </authorList>
    </citation>
    <scope>NUCLEOTIDE SEQUENCE [LARGE SCALE GENOMIC DNA]</scope>
    <source>
        <strain evidence="5 6">DSM 26438</strain>
    </source>
</reference>
<keyword evidence="2" id="KW-0270">Exopolysaccharide synthesis</keyword>
<dbReference type="InterPro" id="IPR003362">
    <property type="entry name" value="Bact_transf"/>
</dbReference>
<sequence>MADRVNSVIKRFFDIIASAGGLIVFSPLLLVLVILIRRDSPGGAFFLQQRVGRHERIFTCIKFRTMAAGTPNVGSHNAQQSWITPLGKKIRSIKLDELPQLINVLKGDMSLVGPRPCLPSQSEVIEARRERNVFSVRPGVTGLAQVSGVDMSTPEQLAAIDASYISNASFSGDMRLIVATAFNGARGDAAAK</sequence>
<evidence type="ECO:0000256" key="3">
    <source>
        <dbReference type="SAM" id="Phobius"/>
    </source>
</evidence>
<evidence type="ECO:0000313" key="6">
    <source>
        <dbReference type="Proteomes" id="UP000565286"/>
    </source>
</evidence>
<feature type="domain" description="Bacterial sugar transferase" evidence="4">
    <location>
        <begin position="10"/>
        <end position="182"/>
    </location>
</feature>
<dbReference type="Proteomes" id="UP000565286">
    <property type="component" value="Unassembled WGS sequence"/>
</dbReference>
<dbReference type="PANTHER" id="PTHR30576">
    <property type="entry name" value="COLANIC BIOSYNTHESIS UDP-GLUCOSE LIPID CARRIER TRANSFERASE"/>
    <property type="match status" value="1"/>
</dbReference>
<feature type="transmembrane region" description="Helical" evidence="3">
    <location>
        <begin position="12"/>
        <end position="36"/>
    </location>
</feature>
<protein>
    <submittedName>
        <fullName evidence="5">O-antigen biosynthesis protein WbqP</fullName>
    </submittedName>
</protein>
<name>A0A7W6C2J5_9HYPH</name>
<dbReference type="PANTHER" id="PTHR30576:SF10">
    <property type="entry name" value="SLL5057 PROTEIN"/>
    <property type="match status" value="1"/>
</dbReference>
<evidence type="ECO:0000313" key="5">
    <source>
        <dbReference type="EMBL" id="MBB3944592.1"/>
    </source>
</evidence>
<keyword evidence="3" id="KW-0812">Transmembrane</keyword>
<organism evidence="5 6">
    <name type="scientific">Rhizobium skierniewicense</name>
    <dbReference type="NCBI Taxonomy" id="984260"/>
    <lineage>
        <taxon>Bacteria</taxon>
        <taxon>Pseudomonadati</taxon>
        <taxon>Pseudomonadota</taxon>
        <taxon>Alphaproteobacteria</taxon>
        <taxon>Hyphomicrobiales</taxon>
        <taxon>Rhizobiaceae</taxon>
        <taxon>Rhizobium/Agrobacterium group</taxon>
        <taxon>Rhizobium</taxon>
    </lineage>
</organism>
<dbReference type="EMBL" id="JACIDV010000001">
    <property type="protein sequence ID" value="MBB3944592.1"/>
    <property type="molecule type" value="Genomic_DNA"/>
</dbReference>